<feature type="region of interest" description="Disordered" evidence="6">
    <location>
        <begin position="1"/>
        <end position="23"/>
    </location>
</feature>
<evidence type="ECO:0000256" key="4">
    <source>
        <dbReference type="ARBA" id="ARBA00023136"/>
    </source>
</evidence>
<feature type="transmembrane region" description="Helical" evidence="7">
    <location>
        <begin position="1204"/>
        <end position="1224"/>
    </location>
</feature>
<keyword evidence="3 7" id="KW-1133">Transmembrane helix</keyword>
<feature type="transmembrane region" description="Helical" evidence="7">
    <location>
        <begin position="1156"/>
        <end position="1180"/>
    </location>
</feature>
<dbReference type="InterPro" id="IPR000832">
    <property type="entry name" value="GPCR_2_secretin-like"/>
</dbReference>
<evidence type="ECO:0000256" key="7">
    <source>
        <dbReference type="SAM" id="Phobius"/>
    </source>
</evidence>
<evidence type="ECO:0000256" key="2">
    <source>
        <dbReference type="ARBA" id="ARBA00022692"/>
    </source>
</evidence>
<dbReference type="Gene3D" id="1.20.1070.10">
    <property type="entry name" value="Rhodopsin 7-helix transmembrane proteins"/>
    <property type="match status" value="1"/>
</dbReference>
<feature type="transmembrane region" description="Helical" evidence="7">
    <location>
        <begin position="736"/>
        <end position="754"/>
    </location>
</feature>
<feature type="domain" description="PLAT" evidence="8">
    <location>
        <begin position="381"/>
        <end position="485"/>
    </location>
</feature>
<dbReference type="Pfam" id="PF00002">
    <property type="entry name" value="7tm_2"/>
    <property type="match status" value="1"/>
</dbReference>
<dbReference type="InterPro" id="IPR036392">
    <property type="entry name" value="PLAT/LH2_dom_sf"/>
</dbReference>
<dbReference type="Gene3D" id="2.60.60.20">
    <property type="entry name" value="PLAT/LH2 domain"/>
    <property type="match status" value="1"/>
</dbReference>
<evidence type="ECO:0000256" key="5">
    <source>
        <dbReference type="PROSITE-ProRule" id="PRU00152"/>
    </source>
</evidence>
<evidence type="ECO:0000259" key="8">
    <source>
        <dbReference type="PROSITE" id="PS50095"/>
    </source>
</evidence>
<dbReference type="InterPro" id="IPR001024">
    <property type="entry name" value="PLAT/LH2_dom"/>
</dbReference>
<dbReference type="Pfam" id="PF01477">
    <property type="entry name" value="PLAT"/>
    <property type="match status" value="1"/>
</dbReference>
<gene>
    <name evidence="9" type="ORF">MAR_029865</name>
</gene>
<feature type="transmembrane region" description="Helical" evidence="7">
    <location>
        <begin position="568"/>
        <end position="596"/>
    </location>
</feature>
<accession>A0ABY7DQE5</accession>
<protein>
    <submittedName>
        <fullName evidence="9">PK1L2-like protein</fullName>
    </submittedName>
</protein>
<feature type="transmembrane region" description="Helical" evidence="7">
    <location>
        <begin position="1245"/>
        <end position="1264"/>
    </location>
</feature>
<comment type="caution">
    <text evidence="5">Lacks conserved residue(s) required for the propagation of feature annotation.</text>
</comment>
<sequence>MTTDESMGDGGAGVRMPTGILSGSGNDSEVGQTLIMNDDNPFTYGNENDTTSIGTGVVTFKLSTPGTKNEVPVSNTTEPIEIYLGTSATLLADPKLYTLILRQGDSQSSMVYHPINVTNNDTTIHMVVRPEMRDSEDLFDILIQYESRPNDTNYMVQTTLPHPEDAFTAYNLTWEKEDEVRHTFFPDAELTRLAGILVLLIICSLLTYYHSLSLLPGVAGKVDLSSEETMFNYTYRHFLGGCRFWNHENETWESDGCMVHDLFVLKNEMWKQICFVTYLGIHIQHENTYVGNLTTYNATQCLCTHLTSFGGEMVVPPNTIDFNNVWAKFKDLNENAAVFSTIVSLLGVYVIGLIWARHMDKKDLIKWGATPLEDNLPTDNYHYQVSVYTGMKKNSGTKSSISFILSGETHGKGSIMNYVLSVEQKLGPLSFCRVWHDNSGDSAWRSWYLEQIEVSDLQTGEKYFFLCNRWLACEEDDGMVDRILPVASIEDLVAFKQLFSSSVRKKLSSDHLWLSVFSRPTRSSFTRVQRISCCMSLLFLTMITNAMWFKSDGEKGDDSQKQVVSMSIGPITFTLSQIFISLASTIIVFPPSFLLITLFRRTKQKKNTVMQANQTKPKRGKWKNLGTSNSLTNMWGPEPKESKFKKFKESINELVKGGNKNKYDPQEEDFDSIPAPTIAGDPNAKKIRAKKKKKPFMFPHWCNYIAWVLCFFSVIAPAFFTILYSMEWGKTKANEWLVTFVLSFFQSVIVVQPIKEQEPVSLVGNTTLETLVNILRSRLRLADEPILAREVAKFDTDIHRQLMEVQIRSCPSIKLCQDNNVTFVSDERNYFKSCCDACNCDLEVCMETNSCCLDIVLDPSVNFPHQPESSRSCIPTGTGEKRSSIHRQFVYAVSKCPRHSNESDYASLSKCEDAYNADGVEDIPTDVNISCSISRNLVGEKCVPKFTTLQSVLVLLNLRTIPKQRLHMKISELGSMLFKLYDDLKDWFPPGFENEYCSRGASAELHASAETKLSSDSYVDVIYIDYNIPLFISQPFEMDAFFNDFLDSFRNEKLDVYLDKNTFHAFRIYIIEPPDSLESHRTGLHNRLRSNFGEQPVSYNAPIVGIESTPIPDLNRNTTDTYNMHPYQITSLDKIDDSKVSIRMTVVRSSSKWKRYFLYLSYAFSMSATFVGVNVVVSVVSDNGIGYGKHYCYIDNQEMVMCTFALPAALIIVSNFVMFVSVIIKIKRSPSVQKNVKNERNDLEIFVKLSTITGMTWIFGLINSVTEISFFSYLFIGLNASQGVFLFFAFICNRRVYSMLMNLVYGTPELSTTGNTMSTTAS</sequence>
<evidence type="ECO:0000313" key="10">
    <source>
        <dbReference type="Proteomes" id="UP001164746"/>
    </source>
</evidence>
<dbReference type="PROSITE" id="PS50095">
    <property type="entry name" value="PLAT"/>
    <property type="match status" value="1"/>
</dbReference>
<feature type="transmembrane region" description="Helical" evidence="7">
    <location>
        <begin position="701"/>
        <end position="724"/>
    </location>
</feature>
<organism evidence="9 10">
    <name type="scientific">Mya arenaria</name>
    <name type="common">Soft-shell clam</name>
    <dbReference type="NCBI Taxonomy" id="6604"/>
    <lineage>
        <taxon>Eukaryota</taxon>
        <taxon>Metazoa</taxon>
        <taxon>Spiralia</taxon>
        <taxon>Lophotrochozoa</taxon>
        <taxon>Mollusca</taxon>
        <taxon>Bivalvia</taxon>
        <taxon>Autobranchia</taxon>
        <taxon>Heteroconchia</taxon>
        <taxon>Euheterodonta</taxon>
        <taxon>Imparidentia</taxon>
        <taxon>Neoheterodontei</taxon>
        <taxon>Myida</taxon>
        <taxon>Myoidea</taxon>
        <taxon>Myidae</taxon>
        <taxon>Mya</taxon>
    </lineage>
</organism>
<evidence type="ECO:0000256" key="1">
    <source>
        <dbReference type="ARBA" id="ARBA00004141"/>
    </source>
</evidence>
<proteinExistence type="predicted"/>
<dbReference type="PANTHER" id="PTHR10877:SF194">
    <property type="entry name" value="LOCATION OF VULVA DEFECTIVE 1"/>
    <property type="match status" value="1"/>
</dbReference>
<evidence type="ECO:0000256" key="3">
    <source>
        <dbReference type="ARBA" id="ARBA00022989"/>
    </source>
</evidence>
<comment type="subcellular location">
    <subcellularLocation>
        <location evidence="1">Membrane</location>
        <topology evidence="1">Multi-pass membrane protein</topology>
    </subcellularLocation>
</comment>
<name>A0ABY7DQE5_MYAAR</name>
<dbReference type="SUPFAM" id="SSF49723">
    <property type="entry name" value="Lipase/lipooxygenase domain (PLAT/LH2 domain)"/>
    <property type="match status" value="1"/>
</dbReference>
<feature type="transmembrane region" description="Helical" evidence="7">
    <location>
        <begin position="528"/>
        <end position="548"/>
    </location>
</feature>
<feature type="transmembrane region" description="Helical" evidence="7">
    <location>
        <begin position="336"/>
        <end position="356"/>
    </location>
</feature>
<dbReference type="PANTHER" id="PTHR10877">
    <property type="entry name" value="POLYCYSTIN FAMILY MEMBER"/>
    <property type="match status" value="1"/>
</dbReference>
<dbReference type="EMBL" id="CP111013">
    <property type="protein sequence ID" value="WAQ97175.1"/>
    <property type="molecule type" value="Genomic_DNA"/>
</dbReference>
<keyword evidence="4 7" id="KW-0472">Membrane</keyword>
<dbReference type="Proteomes" id="UP001164746">
    <property type="component" value="Chromosome 2"/>
</dbReference>
<feature type="transmembrane region" description="Helical" evidence="7">
    <location>
        <begin position="190"/>
        <end position="209"/>
    </location>
</feature>
<feature type="transmembrane region" description="Helical" evidence="7">
    <location>
        <begin position="1270"/>
        <end position="1292"/>
    </location>
</feature>
<keyword evidence="10" id="KW-1185">Reference proteome</keyword>
<evidence type="ECO:0000313" key="9">
    <source>
        <dbReference type="EMBL" id="WAQ97175.1"/>
    </source>
</evidence>
<dbReference type="InterPro" id="IPR051223">
    <property type="entry name" value="Polycystin"/>
</dbReference>
<keyword evidence="2 7" id="KW-0812">Transmembrane</keyword>
<evidence type="ECO:0000256" key="6">
    <source>
        <dbReference type="SAM" id="MobiDB-lite"/>
    </source>
</evidence>
<reference evidence="9" key="1">
    <citation type="submission" date="2022-11" db="EMBL/GenBank/DDBJ databases">
        <title>Centuries of genome instability and evolution in soft-shell clam transmissible cancer (bioRxiv).</title>
        <authorList>
            <person name="Hart S.F.M."/>
            <person name="Yonemitsu M.A."/>
            <person name="Giersch R.M."/>
            <person name="Beal B.F."/>
            <person name="Arriagada G."/>
            <person name="Davis B.W."/>
            <person name="Ostrander E.A."/>
            <person name="Goff S.P."/>
            <person name="Metzger M.J."/>
        </authorList>
    </citation>
    <scope>NUCLEOTIDE SEQUENCE</scope>
    <source>
        <strain evidence="9">MELC-2E11</strain>
        <tissue evidence="9">Siphon/mantle</tissue>
    </source>
</reference>
<dbReference type="SMART" id="SM00308">
    <property type="entry name" value="LH2"/>
    <property type="match status" value="1"/>
</dbReference>